<dbReference type="Proteomes" id="UP001432011">
    <property type="component" value="Chromosome"/>
</dbReference>
<dbReference type="EMBL" id="CP108085">
    <property type="protein sequence ID" value="WUP77544.1"/>
    <property type="molecule type" value="Genomic_DNA"/>
</dbReference>
<gene>
    <name evidence="2" type="ORF">OG913_11165</name>
</gene>
<dbReference type="InterPro" id="IPR001900">
    <property type="entry name" value="RNase_II/R"/>
</dbReference>
<dbReference type="PANTHER" id="PTHR23355">
    <property type="entry name" value="RIBONUCLEASE"/>
    <property type="match status" value="1"/>
</dbReference>
<dbReference type="Pfam" id="PF18614">
    <property type="entry name" value="RNase_II_C_S1"/>
    <property type="match status" value="1"/>
</dbReference>
<dbReference type="InterPro" id="IPR050180">
    <property type="entry name" value="RNR_Ribonuclease"/>
</dbReference>
<evidence type="ECO:0000313" key="3">
    <source>
        <dbReference type="Proteomes" id="UP001432011"/>
    </source>
</evidence>
<evidence type="ECO:0000313" key="2">
    <source>
        <dbReference type="EMBL" id="WUP77544.1"/>
    </source>
</evidence>
<dbReference type="InterPro" id="IPR012340">
    <property type="entry name" value="NA-bd_OB-fold"/>
</dbReference>
<dbReference type="InterPro" id="IPR040596">
    <property type="entry name" value="RNase_II_C_S1"/>
</dbReference>
<protein>
    <submittedName>
        <fullName evidence="2">RNB domain-containing ribonuclease</fullName>
    </submittedName>
</protein>
<reference evidence="2" key="1">
    <citation type="submission" date="2022-10" db="EMBL/GenBank/DDBJ databases">
        <title>The complete genomes of actinobacterial strains from the NBC collection.</title>
        <authorList>
            <person name="Joergensen T.S."/>
            <person name="Alvarez Arevalo M."/>
            <person name="Sterndorff E.B."/>
            <person name="Faurdal D."/>
            <person name="Vuksanovic O."/>
            <person name="Mourched A.-S."/>
            <person name="Charusanti P."/>
            <person name="Shaw S."/>
            <person name="Blin K."/>
            <person name="Weber T."/>
        </authorList>
    </citation>
    <scope>NUCLEOTIDE SEQUENCE</scope>
    <source>
        <strain evidence="2">NBC_00254</strain>
    </source>
</reference>
<dbReference type="SUPFAM" id="SSF50249">
    <property type="entry name" value="Nucleic acid-binding proteins"/>
    <property type="match status" value="1"/>
</dbReference>
<name>A0ABZ1SYC9_9ACTN</name>
<dbReference type="RefSeq" id="WP_328710317.1">
    <property type="nucleotide sequence ID" value="NZ_CP108085.1"/>
</dbReference>
<organism evidence="2 3">
    <name type="scientific">Microbispora hainanensis</name>
    <dbReference type="NCBI Taxonomy" id="568844"/>
    <lineage>
        <taxon>Bacteria</taxon>
        <taxon>Bacillati</taxon>
        <taxon>Actinomycetota</taxon>
        <taxon>Actinomycetes</taxon>
        <taxon>Streptosporangiales</taxon>
        <taxon>Streptosporangiaceae</taxon>
        <taxon>Microbispora</taxon>
    </lineage>
</organism>
<proteinExistence type="predicted"/>
<dbReference type="SMART" id="SM00955">
    <property type="entry name" value="RNB"/>
    <property type="match status" value="1"/>
</dbReference>
<dbReference type="PANTHER" id="PTHR23355:SF9">
    <property type="entry name" value="DIS3-LIKE EXONUCLEASE 2"/>
    <property type="match status" value="1"/>
</dbReference>
<evidence type="ECO:0000259" key="1">
    <source>
        <dbReference type="SMART" id="SM00955"/>
    </source>
</evidence>
<accession>A0ABZ1SYC9</accession>
<keyword evidence="3" id="KW-1185">Reference proteome</keyword>
<feature type="domain" description="RNB" evidence="1">
    <location>
        <begin position="55"/>
        <end position="373"/>
    </location>
</feature>
<sequence>MPYTTIRLPDTADGLRRAVEAGFTRIRGEFHLPDGFPASVQEEAERAAAAAAAPREDHTGLPLITIDPPGSMDLDQALCIERRGTGYRVWYAIADVAAFVRPGGAIDAEARVRAETVYMADGRVPLHPPVLSEGAASLLPGQTRPAALWRLDLGPDGEIEAVDLRRALVRSRERLDYETVQAAVDTGRAEGTLALLAEVGPLRLERERARGGLSLPTPEQQVIPDGDGGYRVEFRTNLPCEAWNAQISLLTGMAAARMMLDAGVGVLRVLPEAGPQDVGKVRRVAGALGVPWPDGTSYAEVVHGLDPKIPGHAAFLHESTVLLRGAAYVAFDGTPPGHALHAAMGAPYAHVTAPLRRLVDRFATEVCLAVAAGRPVPEQVAAALPELPEQMAMGGRRAGAVERACVDLVEAAVLRPRIGEVFEAVVVDVTDGKPGGQVQVTEPAVIARCDGDHLPLGERVPVRLTRADPATREVRFTAVRTGPVFEPRQLTDE</sequence>
<dbReference type="Pfam" id="PF00773">
    <property type="entry name" value="RNB"/>
    <property type="match status" value="1"/>
</dbReference>